<dbReference type="PANTHER" id="PTHR21654">
    <property type="entry name" value="FI21293P1"/>
    <property type="match status" value="1"/>
</dbReference>
<evidence type="ECO:0000256" key="5">
    <source>
        <dbReference type="ARBA" id="ARBA00023242"/>
    </source>
</evidence>
<comment type="subcellular location">
    <subcellularLocation>
        <location evidence="1">Nucleus</location>
    </subcellularLocation>
</comment>
<feature type="domain" description="Myb/SANT-like DNA-binding" evidence="7">
    <location>
        <begin position="43"/>
        <end position="126"/>
    </location>
</feature>
<dbReference type="PANTHER" id="PTHR21654:SF84">
    <property type="entry name" value="SI:DKEY-66I24.7"/>
    <property type="match status" value="1"/>
</dbReference>
<evidence type="ECO:0000256" key="4">
    <source>
        <dbReference type="ARBA" id="ARBA00023163"/>
    </source>
</evidence>
<dbReference type="GO" id="GO:0005634">
    <property type="term" value="C:nucleus"/>
    <property type="evidence" value="ECO:0007669"/>
    <property type="project" value="UniProtKB-SubCell"/>
</dbReference>
<keyword evidence="3" id="KW-0238">DNA-binding</keyword>
<evidence type="ECO:0000256" key="1">
    <source>
        <dbReference type="ARBA" id="ARBA00004123"/>
    </source>
</evidence>
<feature type="region of interest" description="Disordered" evidence="6">
    <location>
        <begin position="1"/>
        <end position="30"/>
    </location>
</feature>
<dbReference type="Proteomes" id="UP001292094">
    <property type="component" value="Unassembled WGS sequence"/>
</dbReference>
<comment type="caution">
    <text evidence="8">The sequence shown here is derived from an EMBL/GenBank/DDBJ whole genome shotgun (WGS) entry which is preliminary data.</text>
</comment>
<dbReference type="Pfam" id="PF13837">
    <property type="entry name" value="Myb_DNA-bind_4"/>
    <property type="match status" value="1"/>
</dbReference>
<keyword evidence="4" id="KW-0804">Transcription</keyword>
<dbReference type="EMBL" id="JAWZYT010002363">
    <property type="protein sequence ID" value="KAK4304913.1"/>
    <property type="molecule type" value="Genomic_DNA"/>
</dbReference>
<evidence type="ECO:0000256" key="2">
    <source>
        <dbReference type="ARBA" id="ARBA00023015"/>
    </source>
</evidence>
<evidence type="ECO:0000256" key="6">
    <source>
        <dbReference type="SAM" id="MobiDB-lite"/>
    </source>
</evidence>
<sequence>MPTMSLPSAGMSGQQCHASQGGMPGEEGSGGVVMVKKKRESVVWPHGATLLLMKNYREKMHVLRDKKKSELWEIISDSVRSAGYDYSGDECNAKWRTLLQSYRKNVEQIKRTGNTSWKYFDVMHQICGADPMTHIPSEIYANDHGIEQPEIIVTENVQVVTDPVMMPPRLCGSSIHELNDSVDGPPAKKRKVNEDDLKHSLLSSVQSFDRSFKIMVHDMQKRTALIERYIQLQEQLLLKQQMQPQQEQVKLLKQLQTQQQHHQQQQQQHNILLQKIVELVQNK</sequence>
<evidence type="ECO:0000313" key="9">
    <source>
        <dbReference type="Proteomes" id="UP001292094"/>
    </source>
</evidence>
<keyword evidence="5" id="KW-0539">Nucleus</keyword>
<dbReference type="Gene3D" id="1.10.10.60">
    <property type="entry name" value="Homeodomain-like"/>
    <property type="match status" value="1"/>
</dbReference>
<dbReference type="InterPro" id="IPR044822">
    <property type="entry name" value="Myb_DNA-bind_4"/>
</dbReference>
<protein>
    <recommendedName>
        <fullName evidence="7">Myb/SANT-like DNA-binding domain-containing protein</fullName>
    </recommendedName>
</protein>
<organism evidence="8 9">
    <name type="scientific">Petrolisthes manimaculis</name>
    <dbReference type="NCBI Taxonomy" id="1843537"/>
    <lineage>
        <taxon>Eukaryota</taxon>
        <taxon>Metazoa</taxon>
        <taxon>Ecdysozoa</taxon>
        <taxon>Arthropoda</taxon>
        <taxon>Crustacea</taxon>
        <taxon>Multicrustacea</taxon>
        <taxon>Malacostraca</taxon>
        <taxon>Eumalacostraca</taxon>
        <taxon>Eucarida</taxon>
        <taxon>Decapoda</taxon>
        <taxon>Pleocyemata</taxon>
        <taxon>Anomura</taxon>
        <taxon>Galatheoidea</taxon>
        <taxon>Porcellanidae</taxon>
        <taxon>Petrolisthes</taxon>
    </lineage>
</organism>
<dbReference type="GO" id="GO:0003677">
    <property type="term" value="F:DNA binding"/>
    <property type="evidence" value="ECO:0007669"/>
    <property type="project" value="UniProtKB-KW"/>
</dbReference>
<proteinExistence type="predicted"/>
<reference evidence="8" key="1">
    <citation type="submission" date="2023-11" db="EMBL/GenBank/DDBJ databases">
        <title>Genome assemblies of two species of porcelain crab, Petrolisthes cinctipes and Petrolisthes manimaculis (Anomura: Porcellanidae).</title>
        <authorList>
            <person name="Angst P."/>
        </authorList>
    </citation>
    <scope>NUCLEOTIDE SEQUENCE</scope>
    <source>
        <strain evidence="8">PB745_02</strain>
        <tissue evidence="8">Gill</tissue>
    </source>
</reference>
<accession>A0AAE1PB89</accession>
<dbReference type="AlphaFoldDB" id="A0AAE1PB89"/>
<gene>
    <name evidence="8" type="ORF">Pmani_023164</name>
</gene>
<keyword evidence="9" id="KW-1185">Reference proteome</keyword>
<evidence type="ECO:0000256" key="3">
    <source>
        <dbReference type="ARBA" id="ARBA00023125"/>
    </source>
</evidence>
<keyword evidence="2" id="KW-0805">Transcription regulation</keyword>
<evidence type="ECO:0000259" key="7">
    <source>
        <dbReference type="Pfam" id="PF13837"/>
    </source>
</evidence>
<evidence type="ECO:0000313" key="8">
    <source>
        <dbReference type="EMBL" id="KAK4304913.1"/>
    </source>
</evidence>
<name>A0AAE1PB89_9EUCA</name>
<dbReference type="GO" id="GO:0010468">
    <property type="term" value="P:regulation of gene expression"/>
    <property type="evidence" value="ECO:0007669"/>
    <property type="project" value="UniProtKB-ARBA"/>
</dbReference>